<name>A0ABY9DYE2_VITVI</name>
<feature type="transmembrane region" description="Helical" evidence="7">
    <location>
        <begin position="420"/>
        <end position="443"/>
    </location>
</feature>
<dbReference type="Gene3D" id="1.20.1740.10">
    <property type="entry name" value="Amino acid/polyamine transporter I"/>
    <property type="match status" value="1"/>
</dbReference>
<evidence type="ECO:0000256" key="7">
    <source>
        <dbReference type="SAM" id="Phobius"/>
    </source>
</evidence>
<feature type="transmembrane region" description="Helical" evidence="7">
    <location>
        <begin position="363"/>
        <end position="383"/>
    </location>
</feature>
<keyword evidence="4" id="KW-0029">Amino-acid transport</keyword>
<evidence type="ECO:0000256" key="5">
    <source>
        <dbReference type="ARBA" id="ARBA00022989"/>
    </source>
</evidence>
<accession>A0ABY9DYE2</accession>
<feature type="transmembrane region" description="Helical" evidence="7">
    <location>
        <begin position="38"/>
        <end position="58"/>
    </location>
</feature>
<feature type="transmembrane region" description="Helical" evidence="7">
    <location>
        <begin position="389"/>
        <end position="408"/>
    </location>
</feature>
<feature type="transmembrane region" description="Helical" evidence="7">
    <location>
        <begin position="12"/>
        <end position="31"/>
    </location>
</feature>
<keyword evidence="6 7" id="KW-0472">Membrane</keyword>
<feature type="transmembrane region" description="Helical" evidence="7">
    <location>
        <begin position="97"/>
        <end position="119"/>
    </location>
</feature>
<protein>
    <recommendedName>
        <fullName evidence="8">Amino acid transporter transmembrane domain-containing protein</fullName>
    </recommendedName>
</protein>
<keyword evidence="3 7" id="KW-0812">Transmembrane</keyword>
<dbReference type="Proteomes" id="UP001227230">
    <property type="component" value="Chromosome 18"/>
</dbReference>
<dbReference type="EMBL" id="CP126665">
    <property type="protein sequence ID" value="WKA11431.1"/>
    <property type="molecule type" value="Genomic_DNA"/>
</dbReference>
<proteinExistence type="predicted"/>
<feature type="transmembrane region" description="Helical" evidence="7">
    <location>
        <begin position="140"/>
        <end position="159"/>
    </location>
</feature>
<evidence type="ECO:0000256" key="2">
    <source>
        <dbReference type="ARBA" id="ARBA00022448"/>
    </source>
</evidence>
<keyword evidence="5 7" id="KW-1133">Transmembrane helix</keyword>
<evidence type="ECO:0000256" key="3">
    <source>
        <dbReference type="ARBA" id="ARBA00022692"/>
    </source>
</evidence>
<gene>
    <name evidence="9" type="ORF">VitviT2T_028929</name>
</gene>
<feature type="domain" description="Amino acid transporter transmembrane" evidence="8">
    <location>
        <begin position="8"/>
        <end position="443"/>
    </location>
</feature>
<sequence length="459" mass="50993">MDDDGRARTGTVWTAAAHAVAAVIGSGVLAVPWSVAQMGWLFGPLALFTFAVVTYYTARMLADCYRTPDPVHGSRNYTYSDAVRACLGTRYVYICGIIQYILLWGTMVGYVITAATSMASIKRTNCFHQKEPNADCKAKVSGNLFMLIYGGVEILLSQFPSLEKITILSVVAATMSFGYSFIALYLCIEKFASHHDLKASNLTGVDVGKNDISQSTKVWQSFQALGNIAFAYTFANILIEIQDTLKSPPAENKTMKRATLYGIGVTTAFYLSIGVMGYMAFGNDAPGNVLTGFHEPFWLVDLANFAVIIHLSGSFQVFAQPIFTVYEKWIASRWPPTSFFLHVYTIKLPFPRPCLFQFTLCKLLLRTLFIILTTTIAMMLPFFNAVLGFLGAISFWPLTVYFPVTMHLSHSKVKRRSREWMMLQSLSMVSLLVSAIATVGSIIDIVHRLEHTKLFSAKL</sequence>
<feature type="transmembrane region" description="Helical" evidence="7">
    <location>
        <begin position="165"/>
        <end position="188"/>
    </location>
</feature>
<evidence type="ECO:0000313" key="9">
    <source>
        <dbReference type="EMBL" id="WKA11431.1"/>
    </source>
</evidence>
<dbReference type="PANTHER" id="PTHR48017">
    <property type="entry name" value="OS05G0424000 PROTEIN-RELATED"/>
    <property type="match status" value="1"/>
</dbReference>
<evidence type="ECO:0000259" key="8">
    <source>
        <dbReference type="Pfam" id="PF01490"/>
    </source>
</evidence>
<reference evidence="9 10" key="1">
    <citation type="journal article" date="2023" name="Hortic Res">
        <title>The complete reference genome for grapevine (Vitis vinifera L.) genetics and breeding.</title>
        <authorList>
            <person name="Shi X."/>
            <person name="Cao S."/>
            <person name="Wang X."/>
            <person name="Huang S."/>
            <person name="Wang Y."/>
            <person name="Liu Z."/>
            <person name="Liu W."/>
            <person name="Leng X."/>
            <person name="Peng Y."/>
            <person name="Wang N."/>
            <person name="Wang Y."/>
            <person name="Ma Z."/>
            <person name="Xu X."/>
            <person name="Zhang F."/>
            <person name="Xue H."/>
            <person name="Zhong H."/>
            <person name="Wang Y."/>
            <person name="Zhang K."/>
            <person name="Velt A."/>
            <person name="Avia K."/>
            <person name="Holtgrawe D."/>
            <person name="Grimplet J."/>
            <person name="Matus J.T."/>
            <person name="Ware D."/>
            <person name="Wu X."/>
            <person name="Wang H."/>
            <person name="Liu C."/>
            <person name="Fang Y."/>
            <person name="Rustenholz C."/>
            <person name="Cheng Z."/>
            <person name="Xiao H."/>
            <person name="Zhou Y."/>
        </authorList>
    </citation>
    <scope>NUCLEOTIDE SEQUENCE [LARGE SCALE GENOMIC DNA]</scope>
    <source>
        <strain evidence="10">cv. Pinot noir / PN40024</strain>
        <tissue evidence="9">Leaf</tissue>
    </source>
</reference>
<evidence type="ECO:0000256" key="4">
    <source>
        <dbReference type="ARBA" id="ARBA00022970"/>
    </source>
</evidence>
<evidence type="ECO:0000256" key="1">
    <source>
        <dbReference type="ARBA" id="ARBA00004370"/>
    </source>
</evidence>
<feature type="transmembrane region" description="Helical" evidence="7">
    <location>
        <begin position="302"/>
        <end position="326"/>
    </location>
</feature>
<evidence type="ECO:0000256" key="6">
    <source>
        <dbReference type="ARBA" id="ARBA00023136"/>
    </source>
</evidence>
<dbReference type="Pfam" id="PF01490">
    <property type="entry name" value="Aa_trans"/>
    <property type="match status" value="1"/>
</dbReference>
<comment type="subcellular location">
    <subcellularLocation>
        <location evidence="1">Membrane</location>
    </subcellularLocation>
</comment>
<organism evidence="9 10">
    <name type="scientific">Vitis vinifera</name>
    <name type="common">Grape</name>
    <dbReference type="NCBI Taxonomy" id="29760"/>
    <lineage>
        <taxon>Eukaryota</taxon>
        <taxon>Viridiplantae</taxon>
        <taxon>Streptophyta</taxon>
        <taxon>Embryophyta</taxon>
        <taxon>Tracheophyta</taxon>
        <taxon>Spermatophyta</taxon>
        <taxon>Magnoliopsida</taxon>
        <taxon>eudicotyledons</taxon>
        <taxon>Gunneridae</taxon>
        <taxon>Pentapetalae</taxon>
        <taxon>rosids</taxon>
        <taxon>Vitales</taxon>
        <taxon>Vitaceae</taxon>
        <taxon>Viteae</taxon>
        <taxon>Vitis</taxon>
    </lineage>
</organism>
<keyword evidence="2" id="KW-0813">Transport</keyword>
<evidence type="ECO:0000313" key="10">
    <source>
        <dbReference type="Proteomes" id="UP001227230"/>
    </source>
</evidence>
<keyword evidence="10" id="KW-1185">Reference proteome</keyword>
<feature type="transmembrane region" description="Helical" evidence="7">
    <location>
        <begin position="260"/>
        <end position="282"/>
    </location>
</feature>
<dbReference type="InterPro" id="IPR013057">
    <property type="entry name" value="AA_transpt_TM"/>
</dbReference>